<dbReference type="GO" id="GO:0016212">
    <property type="term" value="F:kynurenine-oxoglutarate transaminase activity"/>
    <property type="evidence" value="ECO:0007669"/>
    <property type="project" value="TreeGrafter"/>
</dbReference>
<organism evidence="9 10">
    <name type="scientific">Bugula neritina</name>
    <name type="common">Brown bryozoan</name>
    <name type="synonym">Sertularia neritina</name>
    <dbReference type="NCBI Taxonomy" id="10212"/>
    <lineage>
        <taxon>Eukaryota</taxon>
        <taxon>Metazoa</taxon>
        <taxon>Spiralia</taxon>
        <taxon>Lophotrochozoa</taxon>
        <taxon>Bryozoa</taxon>
        <taxon>Gymnolaemata</taxon>
        <taxon>Cheilostomatida</taxon>
        <taxon>Flustrina</taxon>
        <taxon>Buguloidea</taxon>
        <taxon>Bugulidae</taxon>
        <taxon>Bugula</taxon>
    </lineage>
</organism>
<evidence type="ECO:0000256" key="3">
    <source>
        <dbReference type="ARBA" id="ARBA00011738"/>
    </source>
</evidence>
<proteinExistence type="inferred from homology"/>
<dbReference type="CDD" id="cd00609">
    <property type="entry name" value="AAT_like"/>
    <property type="match status" value="1"/>
</dbReference>
<evidence type="ECO:0000313" key="9">
    <source>
        <dbReference type="EMBL" id="KAF6022381.1"/>
    </source>
</evidence>
<dbReference type="GO" id="GO:0005739">
    <property type="term" value="C:mitochondrion"/>
    <property type="evidence" value="ECO:0007669"/>
    <property type="project" value="TreeGrafter"/>
</dbReference>
<dbReference type="EMBL" id="VXIV02002858">
    <property type="protein sequence ID" value="KAF6022381.1"/>
    <property type="molecule type" value="Genomic_DNA"/>
</dbReference>
<dbReference type="InterPro" id="IPR004839">
    <property type="entry name" value="Aminotransferase_I/II_large"/>
</dbReference>
<keyword evidence="6" id="KW-0663">Pyridoxal phosphate</keyword>
<dbReference type="Pfam" id="PF00155">
    <property type="entry name" value="Aminotran_1_2"/>
    <property type="match status" value="1"/>
</dbReference>
<sequence>MDSSKVWQADRLAGNDSSVWVTITDMVRKTGAINLGQGFSDSPPPQYLCDALSKVLQSGNYMFNQYTRMYGHPRLVQSIAKMYSKLHQRELDPMSEIVVTAGAYESLFSCFQGLVNPGEEVIIIEPFFDCYVPMTRIAGGTPVFVPLRPDGTEVKTSADWKLDPAELESKFSNKTKLLILNTPNNPLGKVYTKDELTVIANLCIKYDVVCVADEVYAWMVYPGSQHVRIATLPGMWDRTITVSSAGKMFNATGWRLGWSVGPKHLIKSLMIAHQKAVGTCCTPIQEAVAEVIDVEIDRLEQNPGQSYLNILPNVELLPKRNKMVDVLKAAGLTPVIPEAGYFIVADWTKLGVDNTTFNDDSEDPIDYKFVKWLIMNRHLVVIPVSTFYGPEHKHLAENYIRICFFKADETLDAACQVLKSFQSNAQT</sequence>
<dbReference type="GO" id="GO:0030170">
    <property type="term" value="F:pyridoxal phosphate binding"/>
    <property type="evidence" value="ECO:0007669"/>
    <property type="project" value="InterPro"/>
</dbReference>
<dbReference type="SUPFAM" id="SSF53383">
    <property type="entry name" value="PLP-dependent transferases"/>
    <property type="match status" value="1"/>
</dbReference>
<dbReference type="PANTHER" id="PTHR43807">
    <property type="entry name" value="FI04487P"/>
    <property type="match status" value="1"/>
</dbReference>
<dbReference type="UniPathway" id="UPA00334">
    <property type="reaction ID" value="UER00726"/>
</dbReference>
<evidence type="ECO:0000256" key="1">
    <source>
        <dbReference type="ARBA" id="ARBA00001933"/>
    </source>
</evidence>
<keyword evidence="4" id="KW-0032">Aminotransferase</keyword>
<evidence type="ECO:0000313" key="10">
    <source>
        <dbReference type="Proteomes" id="UP000593567"/>
    </source>
</evidence>
<dbReference type="InterPro" id="IPR051326">
    <property type="entry name" value="Kynurenine-oxoglutarate_AT"/>
</dbReference>
<protein>
    <submittedName>
        <fullName evidence="9">CCBL2</fullName>
    </submittedName>
</protein>
<keyword evidence="5" id="KW-0808">Transferase</keyword>
<feature type="domain" description="Aminotransferase class I/classII large" evidence="8">
    <location>
        <begin position="33"/>
        <end position="418"/>
    </location>
</feature>
<reference evidence="9" key="1">
    <citation type="submission" date="2020-06" db="EMBL/GenBank/DDBJ databases">
        <title>Draft genome of Bugula neritina, a colonial animal packing powerful symbionts and potential medicines.</title>
        <authorList>
            <person name="Rayko M."/>
        </authorList>
    </citation>
    <scope>NUCLEOTIDE SEQUENCE [LARGE SCALE GENOMIC DNA]</scope>
    <source>
        <strain evidence="9">Kwan_BN1</strain>
    </source>
</reference>
<keyword evidence="10" id="KW-1185">Reference proteome</keyword>
<comment type="pathway">
    <text evidence="7">Amino-acid degradation; L-kynurenine degradation; kynurenate from L-kynurenine: step 1/2.</text>
</comment>
<comment type="subunit">
    <text evidence="3">Homodimer.</text>
</comment>
<evidence type="ECO:0000256" key="2">
    <source>
        <dbReference type="ARBA" id="ARBA00007441"/>
    </source>
</evidence>
<evidence type="ECO:0000256" key="4">
    <source>
        <dbReference type="ARBA" id="ARBA00022576"/>
    </source>
</evidence>
<gene>
    <name evidence="9" type="ORF">EB796_019321</name>
</gene>
<comment type="caution">
    <text evidence="9">The sequence shown here is derived from an EMBL/GenBank/DDBJ whole genome shotgun (WGS) entry which is preliminary data.</text>
</comment>
<dbReference type="Proteomes" id="UP000593567">
    <property type="component" value="Unassembled WGS sequence"/>
</dbReference>
<accession>A0A7J7J9W5</accession>
<dbReference type="AlphaFoldDB" id="A0A7J7J9W5"/>
<dbReference type="Gene3D" id="3.40.640.10">
    <property type="entry name" value="Type I PLP-dependent aspartate aminotransferase-like (Major domain)"/>
    <property type="match status" value="1"/>
</dbReference>
<dbReference type="OrthoDB" id="2414662at2759"/>
<dbReference type="Gene3D" id="3.90.1150.10">
    <property type="entry name" value="Aspartate Aminotransferase, domain 1"/>
    <property type="match status" value="1"/>
</dbReference>
<dbReference type="InterPro" id="IPR004838">
    <property type="entry name" value="NHTrfase_class1_PyrdxlP-BS"/>
</dbReference>
<evidence type="ECO:0000256" key="7">
    <source>
        <dbReference type="ARBA" id="ARBA00024016"/>
    </source>
</evidence>
<dbReference type="GO" id="GO:0097053">
    <property type="term" value="P:L-kynurenine catabolic process"/>
    <property type="evidence" value="ECO:0007669"/>
    <property type="project" value="UniProtKB-UniPathway"/>
</dbReference>
<dbReference type="PROSITE" id="PS00105">
    <property type="entry name" value="AA_TRANSFER_CLASS_1"/>
    <property type="match status" value="1"/>
</dbReference>
<dbReference type="InterPro" id="IPR015421">
    <property type="entry name" value="PyrdxlP-dep_Trfase_major"/>
</dbReference>
<dbReference type="InterPro" id="IPR015422">
    <property type="entry name" value="PyrdxlP-dep_Trfase_small"/>
</dbReference>
<comment type="cofactor">
    <cofactor evidence="1">
        <name>pyridoxal 5'-phosphate</name>
        <dbReference type="ChEBI" id="CHEBI:597326"/>
    </cofactor>
</comment>
<evidence type="ECO:0000259" key="8">
    <source>
        <dbReference type="Pfam" id="PF00155"/>
    </source>
</evidence>
<dbReference type="PANTHER" id="PTHR43807:SF20">
    <property type="entry name" value="FI04487P"/>
    <property type="match status" value="1"/>
</dbReference>
<evidence type="ECO:0000256" key="6">
    <source>
        <dbReference type="ARBA" id="ARBA00022898"/>
    </source>
</evidence>
<dbReference type="FunFam" id="3.40.640.10:FF:000024">
    <property type="entry name" value="Kynurenine--oxoglutarate transaminase 3"/>
    <property type="match status" value="1"/>
</dbReference>
<name>A0A7J7J9W5_BUGNE</name>
<dbReference type="InterPro" id="IPR015424">
    <property type="entry name" value="PyrdxlP-dep_Trfase"/>
</dbReference>
<dbReference type="FunFam" id="3.90.1150.10:FF:000021">
    <property type="entry name" value="Kynurenine--oxoglutarate transaminase 3"/>
    <property type="match status" value="1"/>
</dbReference>
<evidence type="ECO:0000256" key="5">
    <source>
        <dbReference type="ARBA" id="ARBA00022679"/>
    </source>
</evidence>
<comment type="similarity">
    <text evidence="2">Belongs to the class-I pyridoxal-phosphate-dependent aminotransferase family.</text>
</comment>